<name>A0A9D9EMW1_9BACT</name>
<comment type="caution">
    <text evidence="8">The sequence shown here is derived from an EMBL/GenBank/DDBJ whole genome shotgun (WGS) entry which is preliminary data.</text>
</comment>
<evidence type="ECO:0000256" key="3">
    <source>
        <dbReference type="ARBA" id="ARBA00022989"/>
    </source>
</evidence>
<feature type="transmembrane region" description="Helical" evidence="5">
    <location>
        <begin position="70"/>
        <end position="88"/>
    </location>
</feature>
<evidence type="ECO:0000313" key="8">
    <source>
        <dbReference type="EMBL" id="MBO8448074.1"/>
    </source>
</evidence>
<keyword evidence="3 5" id="KW-1133">Transmembrane helix</keyword>
<keyword evidence="4 5" id="KW-0472">Membrane</keyword>
<dbReference type="Pfam" id="PF05154">
    <property type="entry name" value="TM2"/>
    <property type="match status" value="1"/>
</dbReference>
<dbReference type="Proteomes" id="UP000810252">
    <property type="component" value="Unassembled WGS sequence"/>
</dbReference>
<evidence type="ECO:0000256" key="2">
    <source>
        <dbReference type="ARBA" id="ARBA00022692"/>
    </source>
</evidence>
<dbReference type="AlphaFoldDB" id="A0A9D9EMW1"/>
<evidence type="ECO:0000256" key="1">
    <source>
        <dbReference type="ARBA" id="ARBA00004141"/>
    </source>
</evidence>
<organism evidence="8 9">
    <name type="scientific">Candidatus Cryptobacteroides merdigallinarum</name>
    <dbReference type="NCBI Taxonomy" id="2840770"/>
    <lineage>
        <taxon>Bacteria</taxon>
        <taxon>Pseudomonadati</taxon>
        <taxon>Bacteroidota</taxon>
        <taxon>Bacteroidia</taxon>
        <taxon>Bacteroidales</taxon>
        <taxon>Candidatus Cryptobacteroides</taxon>
    </lineage>
</organism>
<proteinExistence type="predicted"/>
<accession>A0A9D9EMW1</accession>
<dbReference type="InterPro" id="IPR025874">
    <property type="entry name" value="DZR"/>
</dbReference>
<evidence type="ECO:0000259" key="6">
    <source>
        <dbReference type="Pfam" id="PF05154"/>
    </source>
</evidence>
<feature type="transmembrane region" description="Helical" evidence="5">
    <location>
        <begin position="94"/>
        <end position="120"/>
    </location>
</feature>
<dbReference type="GO" id="GO:0016020">
    <property type="term" value="C:membrane"/>
    <property type="evidence" value="ECO:0007669"/>
    <property type="project" value="UniProtKB-SubCell"/>
</dbReference>
<sequence>MALINCKECGQEISDTANVCPHCGAPVVKDVFCVKCGTKVPENVKFCPSCGAPVAKSGTAAGARGKDKTVAGLLAIFLGYLGIQYFYLGKTTAGILSIVISLCSCGVWSIVTLIQGILMLTMAEDDFNTKYVDNDKTFPLF</sequence>
<dbReference type="InterPro" id="IPR007829">
    <property type="entry name" value="TM2"/>
</dbReference>
<comment type="subcellular location">
    <subcellularLocation>
        <location evidence="1">Membrane</location>
        <topology evidence="1">Multi-pass membrane protein</topology>
    </subcellularLocation>
</comment>
<keyword evidence="2 5" id="KW-0812">Transmembrane</keyword>
<evidence type="ECO:0000313" key="9">
    <source>
        <dbReference type="Proteomes" id="UP000810252"/>
    </source>
</evidence>
<dbReference type="EMBL" id="JADIMQ010000032">
    <property type="protein sequence ID" value="MBO8448074.1"/>
    <property type="molecule type" value="Genomic_DNA"/>
</dbReference>
<feature type="domain" description="TM2" evidence="6">
    <location>
        <begin position="65"/>
        <end position="114"/>
    </location>
</feature>
<reference evidence="8" key="1">
    <citation type="submission" date="2020-10" db="EMBL/GenBank/DDBJ databases">
        <authorList>
            <person name="Gilroy R."/>
        </authorList>
    </citation>
    <scope>NUCLEOTIDE SEQUENCE</scope>
    <source>
        <strain evidence="8">20514</strain>
    </source>
</reference>
<reference evidence="8" key="2">
    <citation type="journal article" date="2021" name="PeerJ">
        <title>Extensive microbial diversity within the chicken gut microbiome revealed by metagenomics and culture.</title>
        <authorList>
            <person name="Gilroy R."/>
            <person name="Ravi A."/>
            <person name="Getino M."/>
            <person name="Pursley I."/>
            <person name="Horton D.L."/>
            <person name="Alikhan N.F."/>
            <person name="Baker D."/>
            <person name="Gharbi K."/>
            <person name="Hall N."/>
            <person name="Watson M."/>
            <person name="Adriaenssens E.M."/>
            <person name="Foster-Nyarko E."/>
            <person name="Jarju S."/>
            <person name="Secka A."/>
            <person name="Antonio M."/>
            <person name="Oren A."/>
            <person name="Chaudhuri R.R."/>
            <person name="La Ragione R."/>
            <person name="Hildebrand F."/>
            <person name="Pallen M.J."/>
        </authorList>
    </citation>
    <scope>NUCLEOTIDE SEQUENCE</scope>
    <source>
        <strain evidence="8">20514</strain>
    </source>
</reference>
<gene>
    <name evidence="8" type="ORF">IAC29_02240</name>
</gene>
<protein>
    <submittedName>
        <fullName evidence="8">TM2 domain-containing protein</fullName>
    </submittedName>
</protein>
<dbReference type="Pfam" id="PF12773">
    <property type="entry name" value="DZR"/>
    <property type="match status" value="1"/>
</dbReference>
<evidence type="ECO:0000259" key="7">
    <source>
        <dbReference type="Pfam" id="PF12773"/>
    </source>
</evidence>
<evidence type="ECO:0000256" key="5">
    <source>
        <dbReference type="SAM" id="Phobius"/>
    </source>
</evidence>
<evidence type="ECO:0000256" key="4">
    <source>
        <dbReference type="ARBA" id="ARBA00023136"/>
    </source>
</evidence>
<feature type="domain" description="DZANK-type" evidence="7">
    <location>
        <begin position="6"/>
        <end position="51"/>
    </location>
</feature>